<evidence type="ECO:0000313" key="4">
    <source>
        <dbReference type="Proteomes" id="UP000198926"/>
    </source>
</evidence>
<reference evidence="3 4" key="1">
    <citation type="submission" date="2016-10" db="EMBL/GenBank/DDBJ databases">
        <authorList>
            <person name="de Groot N.N."/>
        </authorList>
    </citation>
    <scope>NUCLEOTIDE SEQUENCE [LARGE SCALE GENOMIC DNA]</scope>
    <source>
        <strain evidence="3 4">DSM 29433</strain>
    </source>
</reference>
<gene>
    <name evidence="3" type="ORF">SAMN05444714_0694</name>
</gene>
<dbReference type="EMBL" id="FOZM01000001">
    <property type="protein sequence ID" value="SFS04614.1"/>
    <property type="molecule type" value="Genomic_DNA"/>
</dbReference>
<protein>
    <submittedName>
        <fullName evidence="3">Activator of Hsp90 ATPase homolog 1-like protein</fullName>
    </submittedName>
</protein>
<dbReference type="InterPro" id="IPR013538">
    <property type="entry name" value="ASHA1/2-like_C"/>
</dbReference>
<dbReference type="STRING" id="1123755.SAMN05444714_0694"/>
<name>A0A1I6LMA3_9RHOB</name>
<evidence type="ECO:0000259" key="2">
    <source>
        <dbReference type="Pfam" id="PF08327"/>
    </source>
</evidence>
<evidence type="ECO:0000256" key="1">
    <source>
        <dbReference type="ARBA" id="ARBA00006817"/>
    </source>
</evidence>
<dbReference type="AlphaFoldDB" id="A0A1I6LMA3"/>
<dbReference type="InterPro" id="IPR023393">
    <property type="entry name" value="START-like_dom_sf"/>
</dbReference>
<dbReference type="RefSeq" id="WP_090203997.1">
    <property type="nucleotide sequence ID" value="NZ_FOZM01000001.1"/>
</dbReference>
<dbReference type="Proteomes" id="UP000198926">
    <property type="component" value="Unassembled WGS sequence"/>
</dbReference>
<dbReference type="OrthoDB" id="793407at2"/>
<dbReference type="SUPFAM" id="SSF55961">
    <property type="entry name" value="Bet v1-like"/>
    <property type="match status" value="1"/>
</dbReference>
<feature type="domain" description="Activator of Hsp90 ATPase homologue 1/2-like C-terminal" evidence="2">
    <location>
        <begin position="18"/>
        <end position="119"/>
    </location>
</feature>
<evidence type="ECO:0000313" key="3">
    <source>
        <dbReference type="EMBL" id="SFS04614.1"/>
    </source>
</evidence>
<comment type="similarity">
    <text evidence="1">Belongs to the AHA1 family.</text>
</comment>
<dbReference type="Gene3D" id="3.30.530.20">
    <property type="match status" value="1"/>
</dbReference>
<sequence>MNDPIKKSLTVPLSAPEAFELFTRDMDTWWPKSSHSVKGPKSKLTFPKHKGEPITETGEDGEMAIWGKLIAYDHGRYLAFSWYPGRNESEATVVEVTFTQTEAGTRCDLTHGGFEILGPTADAVSTSYLHGWDLVLGCYASAAKVPEMA</sequence>
<proteinExistence type="inferred from homology"/>
<keyword evidence="4" id="KW-1185">Reference proteome</keyword>
<organism evidence="3 4">
    <name type="scientific">Yoonia litorea</name>
    <dbReference type="NCBI Taxonomy" id="1123755"/>
    <lineage>
        <taxon>Bacteria</taxon>
        <taxon>Pseudomonadati</taxon>
        <taxon>Pseudomonadota</taxon>
        <taxon>Alphaproteobacteria</taxon>
        <taxon>Rhodobacterales</taxon>
        <taxon>Paracoccaceae</taxon>
        <taxon>Yoonia</taxon>
    </lineage>
</organism>
<accession>A0A1I6LMA3</accession>
<dbReference type="Pfam" id="PF08327">
    <property type="entry name" value="AHSA1"/>
    <property type="match status" value="1"/>
</dbReference>